<keyword evidence="7" id="KW-1185">Reference proteome</keyword>
<accession>A0A7I8LHY0</accession>
<evidence type="ECO:0000256" key="3">
    <source>
        <dbReference type="ARBA" id="ARBA00022679"/>
    </source>
</evidence>
<dbReference type="EC" id="2.4.1.-" evidence="5"/>
<dbReference type="InterPro" id="IPR035595">
    <property type="entry name" value="UDP_glycos_trans_CS"/>
</dbReference>
<reference evidence="6" key="1">
    <citation type="submission" date="2020-02" db="EMBL/GenBank/DDBJ databases">
        <authorList>
            <person name="Scholz U."/>
            <person name="Mascher M."/>
            <person name="Fiebig A."/>
        </authorList>
    </citation>
    <scope>NUCLEOTIDE SEQUENCE</scope>
</reference>
<comment type="similarity">
    <text evidence="1 4">Belongs to the UDP-glycosyltransferase family.</text>
</comment>
<organism evidence="6 7">
    <name type="scientific">Spirodela intermedia</name>
    <name type="common">Intermediate duckweed</name>
    <dbReference type="NCBI Taxonomy" id="51605"/>
    <lineage>
        <taxon>Eukaryota</taxon>
        <taxon>Viridiplantae</taxon>
        <taxon>Streptophyta</taxon>
        <taxon>Embryophyta</taxon>
        <taxon>Tracheophyta</taxon>
        <taxon>Spermatophyta</taxon>
        <taxon>Magnoliopsida</taxon>
        <taxon>Liliopsida</taxon>
        <taxon>Araceae</taxon>
        <taxon>Lemnoideae</taxon>
        <taxon>Spirodela</taxon>
    </lineage>
</organism>
<dbReference type="AlphaFoldDB" id="A0A7I8LHY0"/>
<evidence type="ECO:0000313" key="7">
    <source>
        <dbReference type="Proteomes" id="UP000663760"/>
    </source>
</evidence>
<dbReference type="PANTHER" id="PTHR48048:SF76">
    <property type="entry name" value="UDP-GLYCOSYLTRANSFERASE 708D1-LIKE"/>
    <property type="match status" value="1"/>
</dbReference>
<dbReference type="Proteomes" id="UP000663760">
    <property type="component" value="Chromosome 16"/>
</dbReference>
<evidence type="ECO:0000313" key="6">
    <source>
        <dbReference type="EMBL" id="CAA7409631.1"/>
    </source>
</evidence>
<dbReference type="EMBL" id="LR746279">
    <property type="protein sequence ID" value="CAA7409631.1"/>
    <property type="molecule type" value="Genomic_DNA"/>
</dbReference>
<dbReference type="PANTHER" id="PTHR48048">
    <property type="entry name" value="GLYCOSYLTRANSFERASE"/>
    <property type="match status" value="1"/>
</dbReference>
<dbReference type="CDD" id="cd03784">
    <property type="entry name" value="GT1_Gtf-like"/>
    <property type="match status" value="1"/>
</dbReference>
<protein>
    <recommendedName>
        <fullName evidence="5">Glycosyltransferase</fullName>
        <ecNumber evidence="5">2.4.1.-</ecNumber>
    </recommendedName>
</protein>
<keyword evidence="3 4" id="KW-0808">Transferase</keyword>
<evidence type="ECO:0000256" key="1">
    <source>
        <dbReference type="ARBA" id="ARBA00009995"/>
    </source>
</evidence>
<dbReference type="PROSITE" id="PS00375">
    <property type="entry name" value="UDPGT"/>
    <property type="match status" value="1"/>
</dbReference>
<dbReference type="Gene3D" id="3.40.50.2000">
    <property type="entry name" value="Glycogen Phosphorylase B"/>
    <property type="match status" value="2"/>
</dbReference>
<dbReference type="GO" id="GO:0035251">
    <property type="term" value="F:UDP-glucosyltransferase activity"/>
    <property type="evidence" value="ECO:0007669"/>
    <property type="project" value="InterPro"/>
</dbReference>
<evidence type="ECO:0000256" key="5">
    <source>
        <dbReference type="RuleBase" id="RU362057"/>
    </source>
</evidence>
<dbReference type="FunFam" id="3.40.50.2000:FF:000056">
    <property type="entry name" value="Glycosyltransferase"/>
    <property type="match status" value="1"/>
</dbReference>
<dbReference type="OrthoDB" id="5835829at2759"/>
<keyword evidence="2 4" id="KW-0328">Glycosyltransferase</keyword>
<name>A0A7I8LHY0_SPIIN</name>
<dbReference type="InterPro" id="IPR002213">
    <property type="entry name" value="UDP_glucos_trans"/>
</dbReference>
<dbReference type="SUPFAM" id="SSF53756">
    <property type="entry name" value="UDP-Glycosyltransferase/glycogen phosphorylase"/>
    <property type="match status" value="1"/>
</dbReference>
<evidence type="ECO:0000256" key="2">
    <source>
        <dbReference type="ARBA" id="ARBA00022676"/>
    </source>
</evidence>
<gene>
    <name evidence="6" type="ORF">SI8410_16020309</name>
</gene>
<dbReference type="InterPro" id="IPR050481">
    <property type="entry name" value="UDP-glycosyltransf_plant"/>
</dbReference>
<sequence>MSPPAAAVVVSGEVAAAPQVALLPSAGMGHLTPFIRLAAELALRGCGVTFITPTPLVSAAEARHVAELIASSAGIRPLEFPLLPFDSSTAASTDPFFLQFEAIRRSASLLGPILSSAAPRLSALVCDVTLISAVLPVAAAIPLPTYVLFTSSAQMLSLCVSFPQISAASLPAILKIPGLAEDLPLRSIPQPLRDPGNLFTTQFVENGKVMVHADGIVINTWEALEPATLAALNTGKVVPGLPPVVAIGPILPEHSQSNSAGGGGDDSLAWLDGQPTGSVVYVSFGSRTALSPEQTREMAGGLESSGCRFLWVVKTKKLDKEEQEEQEEQAMEELFGDGFLRRVEGRGRVVKGWVDQGAILAHPAVGGFVSHCGWNSVTEAALRGIRVLAWPQHGDQRMNAGVMEKSGLGEWPKEWSWQGEGVLVQGEEIGRRLRGLMASAAVAAAAAKVKEETVRSMIAGGSSYSGLANLIARFADSRPT</sequence>
<proteinExistence type="inferred from homology"/>
<dbReference type="Pfam" id="PF00201">
    <property type="entry name" value="UDPGT"/>
    <property type="match status" value="1"/>
</dbReference>
<evidence type="ECO:0000256" key="4">
    <source>
        <dbReference type="RuleBase" id="RU003718"/>
    </source>
</evidence>